<keyword evidence="3" id="KW-1185">Reference proteome</keyword>
<sequence>MTKDAIRLIRRVEDSAMRPWDYHQELTGERLVKVGQLLALGRGSAVDRFDPTIGDDNWTLGVCAYNYGCFQISQAAGTPGFEWLGVIDPGKHFQFSVGGVPMRFWRGDPAEPTAKIVIATPREQLLLDLEPGVPTAGVLFRIGVTTDIDGALLGASFVALRNDQPETVWPLPLAEAEPLIVSLGEERPEGRDLPPPPVGDIGDDEIDRDTGTGSGPDGA</sequence>
<feature type="region of interest" description="Disordered" evidence="1">
    <location>
        <begin position="182"/>
        <end position="219"/>
    </location>
</feature>
<evidence type="ECO:0000313" key="2">
    <source>
        <dbReference type="EMBL" id="NIJ08708.1"/>
    </source>
</evidence>
<dbReference type="RefSeq" id="WP_167073618.1">
    <property type="nucleotide sequence ID" value="NZ_JAAOZC010000005.1"/>
</dbReference>
<accession>A0ABX0TT63</accession>
<reference evidence="2 3" key="1">
    <citation type="submission" date="2020-03" db="EMBL/GenBank/DDBJ databases">
        <title>Genomic Encyclopedia of Type Strains, Phase III (KMG-III): the genomes of soil and plant-associated and newly described type strains.</title>
        <authorList>
            <person name="Whitman W."/>
        </authorList>
    </citation>
    <scope>NUCLEOTIDE SEQUENCE [LARGE SCALE GENOMIC DNA]</scope>
    <source>
        <strain evidence="2 3">CECT 8804</strain>
    </source>
</reference>
<comment type="caution">
    <text evidence="2">The sequence shown here is derived from an EMBL/GenBank/DDBJ whole genome shotgun (WGS) entry which is preliminary data.</text>
</comment>
<dbReference type="EMBL" id="JAAOZC010000005">
    <property type="protein sequence ID" value="NIJ08708.1"/>
    <property type="molecule type" value="Genomic_DNA"/>
</dbReference>
<dbReference type="Proteomes" id="UP000727456">
    <property type="component" value="Unassembled WGS sequence"/>
</dbReference>
<evidence type="ECO:0000256" key="1">
    <source>
        <dbReference type="SAM" id="MobiDB-lite"/>
    </source>
</evidence>
<evidence type="ECO:0000313" key="3">
    <source>
        <dbReference type="Proteomes" id="UP000727456"/>
    </source>
</evidence>
<organism evidence="2 3">
    <name type="scientific">Sphingomonas vulcanisoli</name>
    <dbReference type="NCBI Taxonomy" id="1658060"/>
    <lineage>
        <taxon>Bacteria</taxon>
        <taxon>Pseudomonadati</taxon>
        <taxon>Pseudomonadota</taxon>
        <taxon>Alphaproteobacteria</taxon>
        <taxon>Sphingomonadales</taxon>
        <taxon>Sphingomonadaceae</taxon>
        <taxon>Sphingomonas</taxon>
    </lineage>
</organism>
<gene>
    <name evidence="2" type="ORF">FHS31_002329</name>
</gene>
<protein>
    <submittedName>
        <fullName evidence="2">Uncharacterized protein</fullName>
    </submittedName>
</protein>
<name>A0ABX0TT63_9SPHN</name>
<proteinExistence type="predicted"/>